<name>A0A899FZI8_9ASCO</name>
<accession>A0A899FZI8</accession>
<dbReference type="PANTHER" id="PTHR39470:SF1">
    <property type="entry name" value="CHORISMATE SYNTHASE PROTEIN"/>
    <property type="match status" value="1"/>
</dbReference>
<feature type="transmembrane region" description="Helical" evidence="1">
    <location>
        <begin position="205"/>
        <end position="226"/>
    </location>
</feature>
<evidence type="ECO:0000256" key="1">
    <source>
        <dbReference type="SAM" id="Phobius"/>
    </source>
</evidence>
<keyword evidence="3" id="KW-1185">Reference proteome</keyword>
<protein>
    <submittedName>
        <fullName evidence="2">Uncharacterized protein</fullName>
    </submittedName>
</protein>
<keyword evidence="1" id="KW-0812">Transmembrane</keyword>
<feature type="transmembrane region" description="Helical" evidence="1">
    <location>
        <begin position="30"/>
        <end position="51"/>
    </location>
</feature>
<keyword evidence="1" id="KW-0472">Membrane</keyword>
<dbReference type="PANTHER" id="PTHR39470">
    <property type="entry name" value="CHROMOSOME 10, WHOLE GENOME SHOTGUN SEQUENCE"/>
    <property type="match status" value="1"/>
</dbReference>
<sequence length="323" mass="38732">MSVLFSRIVYSILINKIFYRLKRPLSKSTIWSISFLFFSSLFFLIFELFLFSEENIILKTSSGIQTPEITLIARLNRLRRITEYDRKLLHRLKSLDGRLLYVLYGPSTLGLCEWCEIETPLTFLYYTIPHLFLYYLLNLGIIYLSISILSEKIGKILRKLVFIILFFFFISELIILNTYDWKSNEYNNSPLDIYWIHWDLRKYRLFLILTLNLSIAFIIWVINAIISHQMPSKEKQLIFSINNLEESINRICALVIMKKALLKDAFLQEQKMRFYQEKRLKELNNTMNINDIKKRISHDNMKKILEEVENYAENLIKHMDMKK</sequence>
<evidence type="ECO:0000313" key="3">
    <source>
        <dbReference type="Proteomes" id="UP000663699"/>
    </source>
</evidence>
<dbReference type="AlphaFoldDB" id="A0A899FZI8"/>
<evidence type="ECO:0000313" key="2">
    <source>
        <dbReference type="EMBL" id="QSL65725.1"/>
    </source>
</evidence>
<keyword evidence="1" id="KW-1133">Transmembrane helix</keyword>
<gene>
    <name evidence="2" type="ORF">MERGE_000003</name>
</gene>
<feature type="transmembrane region" description="Helical" evidence="1">
    <location>
        <begin position="131"/>
        <end position="149"/>
    </location>
</feature>
<organism evidence="2 3">
    <name type="scientific">Pneumocystis wakefieldiae</name>
    <dbReference type="NCBI Taxonomy" id="38082"/>
    <lineage>
        <taxon>Eukaryota</taxon>
        <taxon>Fungi</taxon>
        <taxon>Dikarya</taxon>
        <taxon>Ascomycota</taxon>
        <taxon>Taphrinomycotina</taxon>
        <taxon>Pneumocystomycetes</taxon>
        <taxon>Pneumocystaceae</taxon>
        <taxon>Pneumocystis</taxon>
    </lineage>
</organism>
<feature type="transmembrane region" description="Helical" evidence="1">
    <location>
        <begin position="161"/>
        <end position="179"/>
    </location>
</feature>
<dbReference type="EMBL" id="CP054539">
    <property type="protein sequence ID" value="QSL65725.1"/>
    <property type="molecule type" value="Genomic_DNA"/>
</dbReference>
<proteinExistence type="predicted"/>
<dbReference type="Proteomes" id="UP000663699">
    <property type="component" value="Chromosome 8"/>
</dbReference>
<reference evidence="2" key="1">
    <citation type="submission" date="2020-06" db="EMBL/GenBank/DDBJ databases">
        <title>Genomes of multiple members of Pneumocystis genus reveal paths to human pathogen Pneumocystis jirovecii.</title>
        <authorList>
            <person name="Cisse O.H."/>
            <person name="Ma L."/>
            <person name="Dekker J."/>
            <person name="Khil P."/>
            <person name="Jo J."/>
            <person name="Brenchley J."/>
            <person name="Blair R."/>
            <person name="Pahar B."/>
            <person name="Chabe M."/>
            <person name="Van Rompay K.A."/>
            <person name="Keesler R."/>
            <person name="Sukura A."/>
            <person name="Hirsch V."/>
            <person name="Kutty G."/>
            <person name="Liu Y."/>
            <person name="Peng L."/>
            <person name="Chen J."/>
            <person name="Song J."/>
            <person name="Weissenbacher-Lang C."/>
            <person name="Xu J."/>
            <person name="Upham N.S."/>
            <person name="Stajich J.E."/>
            <person name="Cuomo C.A."/>
            <person name="Cushion M.T."/>
            <person name="Kovacs J.A."/>
        </authorList>
    </citation>
    <scope>NUCLEOTIDE SEQUENCE</scope>
    <source>
        <strain evidence="2">2A</strain>
    </source>
</reference>
<dbReference type="OrthoDB" id="4218123at2759"/>